<name>A0A7V3KMG3_UNCW3</name>
<organism evidence="7">
    <name type="scientific">candidate division WOR-3 bacterium</name>
    <dbReference type="NCBI Taxonomy" id="2052148"/>
    <lineage>
        <taxon>Bacteria</taxon>
        <taxon>Bacteria division WOR-3</taxon>
    </lineage>
</organism>
<evidence type="ECO:0000256" key="2">
    <source>
        <dbReference type="ARBA" id="ARBA00022723"/>
    </source>
</evidence>
<evidence type="ECO:0000256" key="3">
    <source>
        <dbReference type="ARBA" id="ARBA00022801"/>
    </source>
</evidence>
<feature type="domain" description="JAB" evidence="6">
    <location>
        <begin position="12"/>
        <end position="125"/>
    </location>
</feature>
<dbReference type="GO" id="GO:0008237">
    <property type="term" value="F:metallopeptidase activity"/>
    <property type="evidence" value="ECO:0007669"/>
    <property type="project" value="UniProtKB-KW"/>
</dbReference>
<evidence type="ECO:0000256" key="5">
    <source>
        <dbReference type="ARBA" id="ARBA00023049"/>
    </source>
</evidence>
<dbReference type="Pfam" id="PF14464">
    <property type="entry name" value="Prok-JAB"/>
    <property type="match status" value="1"/>
</dbReference>
<keyword evidence="4" id="KW-0862">Zinc</keyword>
<dbReference type="AlphaFoldDB" id="A0A7V3KMG3"/>
<keyword evidence="5" id="KW-0482">Metalloprotease</keyword>
<keyword evidence="3" id="KW-0378">Hydrolase</keyword>
<evidence type="ECO:0000313" key="7">
    <source>
        <dbReference type="EMBL" id="HGB35453.1"/>
    </source>
</evidence>
<sequence>MKRVVIEPPAFLSMIISTVETYKLENYGLLLGYKLNYGYVVEHAVPIISAKRSPYSVELNRKRERRVDEIIKNLQMGLEVIGDFHSHTGLKNLPAEAVPSPEDLDTMERGKVYIVISVNESKFRSQAFSKWSYLKEGKGVRGTVWGLNIEVKAFELANEAEFKELKIICPVAAGI</sequence>
<protein>
    <recommendedName>
        <fullName evidence="6">JAB domain-containing protein</fullName>
    </recommendedName>
</protein>
<comment type="caution">
    <text evidence="7">The sequence shown here is derived from an EMBL/GenBank/DDBJ whole genome shotgun (WGS) entry which is preliminary data.</text>
</comment>
<accession>A0A7V3KMG3</accession>
<evidence type="ECO:0000256" key="1">
    <source>
        <dbReference type="ARBA" id="ARBA00022670"/>
    </source>
</evidence>
<gene>
    <name evidence="7" type="ORF">ENV38_00900</name>
</gene>
<evidence type="ECO:0000256" key="4">
    <source>
        <dbReference type="ARBA" id="ARBA00022833"/>
    </source>
</evidence>
<keyword evidence="1" id="KW-0645">Protease</keyword>
<dbReference type="EMBL" id="DTGD01000038">
    <property type="protein sequence ID" value="HGB35453.1"/>
    <property type="molecule type" value="Genomic_DNA"/>
</dbReference>
<evidence type="ECO:0000259" key="6">
    <source>
        <dbReference type="Pfam" id="PF14464"/>
    </source>
</evidence>
<keyword evidence="2" id="KW-0479">Metal-binding</keyword>
<proteinExistence type="predicted"/>
<dbReference type="GO" id="GO:0006508">
    <property type="term" value="P:proteolysis"/>
    <property type="evidence" value="ECO:0007669"/>
    <property type="project" value="UniProtKB-KW"/>
</dbReference>
<dbReference type="InterPro" id="IPR028090">
    <property type="entry name" value="JAB_dom_prok"/>
</dbReference>
<dbReference type="GO" id="GO:0046872">
    <property type="term" value="F:metal ion binding"/>
    <property type="evidence" value="ECO:0007669"/>
    <property type="project" value="UniProtKB-KW"/>
</dbReference>
<dbReference type="Gene3D" id="3.40.140.10">
    <property type="entry name" value="Cytidine Deaminase, domain 2"/>
    <property type="match status" value="1"/>
</dbReference>
<reference evidence="7" key="1">
    <citation type="journal article" date="2020" name="mSystems">
        <title>Genome- and Community-Level Interaction Insights into Carbon Utilization and Element Cycling Functions of Hydrothermarchaeota in Hydrothermal Sediment.</title>
        <authorList>
            <person name="Zhou Z."/>
            <person name="Liu Y."/>
            <person name="Xu W."/>
            <person name="Pan J."/>
            <person name="Luo Z.H."/>
            <person name="Li M."/>
        </authorList>
    </citation>
    <scope>NUCLEOTIDE SEQUENCE [LARGE SCALE GENOMIC DNA]</scope>
    <source>
        <strain evidence="7">SpSt-754</strain>
    </source>
</reference>
<dbReference type="SUPFAM" id="SSF102712">
    <property type="entry name" value="JAB1/MPN domain"/>
    <property type="match status" value="1"/>
</dbReference>